<keyword evidence="1" id="KW-0433">Leucine-rich repeat</keyword>
<dbReference type="EMBL" id="JAMZMK010005444">
    <property type="protein sequence ID" value="KAI7753374.1"/>
    <property type="molecule type" value="Genomic_DNA"/>
</dbReference>
<dbReference type="GO" id="GO:0006952">
    <property type="term" value="P:defense response"/>
    <property type="evidence" value="ECO:0007669"/>
    <property type="project" value="InterPro"/>
</dbReference>
<dbReference type="GO" id="GO:0043531">
    <property type="term" value="F:ADP binding"/>
    <property type="evidence" value="ECO:0007669"/>
    <property type="project" value="InterPro"/>
</dbReference>
<dbReference type="PRINTS" id="PR00364">
    <property type="entry name" value="DISEASERSIST"/>
</dbReference>
<feature type="domain" description="Disease resistance protein Roq1-like winged-helix" evidence="3">
    <location>
        <begin position="211"/>
        <end position="281"/>
    </location>
</feature>
<dbReference type="SUPFAM" id="SSF46785">
    <property type="entry name" value="Winged helix' DNA-binding domain"/>
    <property type="match status" value="1"/>
</dbReference>
<dbReference type="Gene3D" id="3.80.10.10">
    <property type="entry name" value="Ribonuclease Inhibitor"/>
    <property type="match status" value="2"/>
</dbReference>
<evidence type="ECO:0000256" key="1">
    <source>
        <dbReference type="ARBA" id="ARBA00022614"/>
    </source>
</evidence>
<accession>A0AAD5D4U2</accession>
<protein>
    <recommendedName>
        <fullName evidence="3">Disease resistance protein Roq1-like winged-helix domain-containing protein</fullName>
    </recommendedName>
</protein>
<dbReference type="Gene3D" id="3.40.50.300">
    <property type="entry name" value="P-loop containing nucleotide triphosphate hydrolases"/>
    <property type="match status" value="1"/>
</dbReference>
<dbReference type="InterPro" id="IPR032675">
    <property type="entry name" value="LRR_dom_sf"/>
</dbReference>
<proteinExistence type="predicted"/>
<evidence type="ECO:0000313" key="5">
    <source>
        <dbReference type="Proteomes" id="UP001206925"/>
    </source>
</evidence>
<sequence>KEVGFIEEIVYDINRRLGVPLCNSLPLLVGIYTLVNSIKAALLKVNDVSTYTSMIENALASKMLFIVLDDIQCLDQLDALLGNKGLHPGSKIIITTKDASLIERSALFDPQVQPKHTKILLNGLCEAESLELLCIHAFKSQKPKEGYKEVLEKLVKYCDGHPLALEVLGKSLRKCEDIDEWEYYIKALKNEPHSRIKKALQMSFDSLQFGNDKDLFKHIACFFVGMDKDLTETILNSCDIMTRCGIKNLIDRCLLRIGPDNKLMMPQLVQEMGRDLVRQESPYKPRKRSRLWCHEESFKVLKHHKLVGSCSIGRRLLGSLKVLDLSFCEKLCSLGGFFELPALERLIVRSCISLIEVCESIEQCVELVYIDLSCCYKLKNPPISIGKLKKVRTLLLDGCNFCESESEMWDTNSSDTSINSQTSSSTIIDAVPSDLKFFVTFFPTSLIVLSLANNNLSNESFPRDFSSLSMLEELCLDENPIVSMPSCVRSLPRLKILSMKYCEMIISIEHPPHTLKVLTVGHRNSSLQKIKFVAKMSPLNIDGPWKLLSPSSYEIDGMVKIQPLASVEEKVLHNLGWRNLEFIKVKHLETCTFGASDKSQTKMYYEFGIFSTMYHDDKGMPNWIRCRSMGPSISFTIPSYPEKLQGLNFCCMETMRQFSYDTFVLPKIEISNITRNHTWIYNHYIDKVKVGGKYLTLLSHWMFGPNEMAAGDQITIIVTQRYYNEQLTKICGVNVVYDDGKIEEEEDDVLGYYKSWNHIIGGDLSAFQYTTREYFLSNMHFFDGSRYKEKEVSFQAFSQKKSRRLGHAS</sequence>
<keyword evidence="2" id="KW-0677">Repeat</keyword>
<dbReference type="AlphaFoldDB" id="A0AAD5D4U2"/>
<dbReference type="InterPro" id="IPR042197">
    <property type="entry name" value="Apaf_helical"/>
</dbReference>
<dbReference type="InterPro" id="IPR027417">
    <property type="entry name" value="P-loop_NTPase"/>
</dbReference>
<feature type="non-terminal residue" evidence="4">
    <location>
        <position position="1"/>
    </location>
</feature>
<dbReference type="SUPFAM" id="SSF52058">
    <property type="entry name" value="L domain-like"/>
    <property type="match status" value="1"/>
</dbReference>
<dbReference type="InterPro" id="IPR058192">
    <property type="entry name" value="WHD_ROQ1-like"/>
</dbReference>
<dbReference type="InterPro" id="IPR044974">
    <property type="entry name" value="Disease_R_plants"/>
</dbReference>
<dbReference type="InterPro" id="IPR036390">
    <property type="entry name" value="WH_DNA-bd_sf"/>
</dbReference>
<comment type="caution">
    <text evidence="4">The sequence shown here is derived from an EMBL/GenBank/DDBJ whole genome shotgun (WGS) entry which is preliminary data.</text>
</comment>
<organism evidence="4 5">
    <name type="scientific">Ambrosia artemisiifolia</name>
    <name type="common">Common ragweed</name>
    <dbReference type="NCBI Taxonomy" id="4212"/>
    <lineage>
        <taxon>Eukaryota</taxon>
        <taxon>Viridiplantae</taxon>
        <taxon>Streptophyta</taxon>
        <taxon>Embryophyta</taxon>
        <taxon>Tracheophyta</taxon>
        <taxon>Spermatophyta</taxon>
        <taxon>Magnoliopsida</taxon>
        <taxon>eudicotyledons</taxon>
        <taxon>Gunneridae</taxon>
        <taxon>Pentapetalae</taxon>
        <taxon>asterids</taxon>
        <taxon>campanulids</taxon>
        <taxon>Asterales</taxon>
        <taxon>Asteraceae</taxon>
        <taxon>Asteroideae</taxon>
        <taxon>Heliantheae alliance</taxon>
        <taxon>Heliantheae</taxon>
        <taxon>Ambrosia</taxon>
    </lineage>
</organism>
<evidence type="ECO:0000313" key="4">
    <source>
        <dbReference type="EMBL" id="KAI7753374.1"/>
    </source>
</evidence>
<reference evidence="4" key="1">
    <citation type="submission" date="2022-06" db="EMBL/GenBank/DDBJ databases">
        <title>Uncovering the hologenomic basis of an extraordinary plant invasion.</title>
        <authorList>
            <person name="Bieker V.C."/>
            <person name="Martin M.D."/>
            <person name="Gilbert T."/>
            <person name="Hodgins K."/>
            <person name="Battlay P."/>
            <person name="Petersen B."/>
            <person name="Wilson J."/>
        </authorList>
    </citation>
    <scope>NUCLEOTIDE SEQUENCE</scope>
    <source>
        <strain evidence="4">AA19_3_7</strain>
        <tissue evidence="4">Leaf</tissue>
    </source>
</reference>
<dbReference type="SUPFAM" id="SSF52540">
    <property type="entry name" value="P-loop containing nucleoside triphosphate hydrolases"/>
    <property type="match status" value="1"/>
</dbReference>
<dbReference type="Proteomes" id="UP001206925">
    <property type="component" value="Unassembled WGS sequence"/>
</dbReference>
<name>A0AAD5D4U2_AMBAR</name>
<dbReference type="Gene3D" id="1.10.8.430">
    <property type="entry name" value="Helical domain of apoptotic protease-activating factors"/>
    <property type="match status" value="1"/>
</dbReference>
<gene>
    <name evidence="4" type="ORF">M8C21_020026</name>
</gene>
<dbReference type="PANTHER" id="PTHR11017">
    <property type="entry name" value="LEUCINE-RICH REPEAT-CONTAINING PROTEIN"/>
    <property type="match status" value="1"/>
</dbReference>
<dbReference type="Pfam" id="PF23282">
    <property type="entry name" value="WHD_ROQ1"/>
    <property type="match status" value="1"/>
</dbReference>
<evidence type="ECO:0000256" key="2">
    <source>
        <dbReference type="ARBA" id="ARBA00022737"/>
    </source>
</evidence>
<dbReference type="PANTHER" id="PTHR11017:SF313">
    <property type="entry name" value="TIR DOMAIN, P-LOOP CONTAINING NUCLEOSIDE TRIPHOSPHATE HYDROLASE"/>
    <property type="match status" value="1"/>
</dbReference>
<keyword evidence="5" id="KW-1185">Reference proteome</keyword>
<evidence type="ECO:0000259" key="3">
    <source>
        <dbReference type="Pfam" id="PF23282"/>
    </source>
</evidence>